<sequence length="143" mass="15699">MTKPSWSETWLGDFVLRVCCRPQPVRDSGSSHDVWLHATGPDDFVRVKMVVGVYGPLNSHGLEIVDQFGTGNRIVTIPVGQIPSGAELTESLGVRAQSSGQGQWEKIITTVEFCSWWAVDDPLDDTAAKPYVVSDTTNIEVRP</sequence>
<name>A0A4R5XSY3_9MICC</name>
<dbReference type="AlphaFoldDB" id="A0A4R5XSY3"/>
<protein>
    <submittedName>
        <fullName evidence="1">Uncharacterized protein</fullName>
    </submittedName>
</protein>
<proteinExistence type="predicted"/>
<gene>
    <name evidence="1" type="ORF">E2R57_16125</name>
</gene>
<organism evidence="1 2">
    <name type="scientific">Arthrobacter nitrophenolicus</name>
    <dbReference type="NCBI Taxonomy" id="683150"/>
    <lineage>
        <taxon>Bacteria</taxon>
        <taxon>Bacillati</taxon>
        <taxon>Actinomycetota</taxon>
        <taxon>Actinomycetes</taxon>
        <taxon>Micrococcales</taxon>
        <taxon>Micrococcaceae</taxon>
        <taxon>Arthrobacter</taxon>
    </lineage>
</organism>
<accession>A0A4R5XSY3</accession>
<dbReference type="Proteomes" id="UP000294621">
    <property type="component" value="Unassembled WGS sequence"/>
</dbReference>
<evidence type="ECO:0000313" key="1">
    <source>
        <dbReference type="EMBL" id="TDL34035.1"/>
    </source>
</evidence>
<dbReference type="RefSeq" id="WP_133350750.1">
    <property type="nucleotide sequence ID" value="NZ_SMZQ01000009.1"/>
</dbReference>
<dbReference type="EMBL" id="SMZQ01000009">
    <property type="protein sequence ID" value="TDL34035.1"/>
    <property type="molecule type" value="Genomic_DNA"/>
</dbReference>
<evidence type="ECO:0000313" key="2">
    <source>
        <dbReference type="Proteomes" id="UP000294621"/>
    </source>
</evidence>
<reference evidence="1 2" key="1">
    <citation type="submission" date="2019-03" db="EMBL/GenBank/DDBJ databases">
        <title>Genome Sequencing and Assembly of Various Microbes Isolated from Partially Reclaimed Soil and Acid Mine Drainage (AMD) Site.</title>
        <authorList>
            <person name="Steinbock B."/>
            <person name="Bechtold R."/>
            <person name="Sevigny J.L."/>
            <person name="Thomas D."/>
            <person name="Cuthill L.R."/>
            <person name="Aveiro Johannsen E.J."/>
            <person name="Thomas K."/>
            <person name="Ghosh A."/>
        </authorList>
    </citation>
    <scope>NUCLEOTIDE SEQUENCE [LARGE SCALE GENOMIC DNA]</scope>
    <source>
        <strain evidence="1 2">S-A1</strain>
    </source>
</reference>
<comment type="caution">
    <text evidence="1">The sequence shown here is derived from an EMBL/GenBank/DDBJ whole genome shotgun (WGS) entry which is preliminary data.</text>
</comment>